<feature type="transmembrane region" description="Helical" evidence="1">
    <location>
        <begin position="23"/>
        <end position="41"/>
    </location>
</feature>
<dbReference type="PATRIC" id="fig|1303.77.peg.1970"/>
<reference evidence="4 5" key="1">
    <citation type="submission" date="2016-01" db="EMBL/GenBank/DDBJ databases">
        <title>Highly variable Streptococcus oralis are common among viridans streptococci isolated from primates.</title>
        <authorList>
            <person name="Denapaite D."/>
            <person name="Rieger M."/>
            <person name="Koendgen S."/>
            <person name="Brueckner R."/>
            <person name="Ochigava I."/>
            <person name="Kappeler P."/>
            <person name="Maetz-Rensing K."/>
            <person name="Leendertz F."/>
            <person name="Hakenbeck R."/>
        </authorList>
    </citation>
    <scope>NUCLEOTIDE SEQUENCE [LARGE SCALE GENOMIC DNA]</scope>
    <source>
        <strain evidence="2 4">DD14</strain>
        <strain evidence="3 5">DD27</strain>
    </source>
</reference>
<proteinExistence type="predicted"/>
<keyword evidence="1" id="KW-0472">Membrane</keyword>
<keyword evidence="1" id="KW-1133">Transmembrane helix</keyword>
<accession>A0A139PUK6</accession>
<evidence type="ECO:0000256" key="1">
    <source>
        <dbReference type="SAM" id="Phobius"/>
    </source>
</evidence>
<evidence type="ECO:0000313" key="5">
    <source>
        <dbReference type="Proteomes" id="UP000072363"/>
    </source>
</evidence>
<evidence type="ECO:0000313" key="4">
    <source>
        <dbReference type="Proteomes" id="UP000070497"/>
    </source>
</evidence>
<comment type="caution">
    <text evidence="3">The sequence shown here is derived from an EMBL/GenBank/DDBJ whole genome shotgun (WGS) entry which is preliminary data.</text>
</comment>
<dbReference type="AlphaFoldDB" id="A0A139PUK6"/>
<evidence type="ECO:0000313" key="2">
    <source>
        <dbReference type="EMBL" id="KXT79551.1"/>
    </source>
</evidence>
<dbReference type="Proteomes" id="UP000072363">
    <property type="component" value="Unassembled WGS sequence"/>
</dbReference>
<dbReference type="EMBL" id="LQNZ01000132">
    <property type="protein sequence ID" value="KXT93984.1"/>
    <property type="molecule type" value="Genomic_DNA"/>
</dbReference>
<organism evidence="3 5">
    <name type="scientific">Streptococcus oralis</name>
    <dbReference type="NCBI Taxonomy" id="1303"/>
    <lineage>
        <taxon>Bacteria</taxon>
        <taxon>Bacillati</taxon>
        <taxon>Bacillota</taxon>
        <taxon>Bacilli</taxon>
        <taxon>Lactobacillales</taxon>
        <taxon>Streptococcaceae</taxon>
        <taxon>Streptococcus</taxon>
    </lineage>
</organism>
<protein>
    <submittedName>
        <fullName evidence="3">Uncharacterized protein</fullName>
    </submittedName>
</protein>
<gene>
    <name evidence="2" type="ORF">SORDD14_01777</name>
    <name evidence="3" type="ORF">SORDD27_01614</name>
</gene>
<name>A0A139PUK6_STROR</name>
<dbReference type="Proteomes" id="UP000070497">
    <property type="component" value="Unassembled WGS sequence"/>
</dbReference>
<keyword evidence="1" id="KW-0812">Transmembrane</keyword>
<dbReference type="EMBL" id="LQRI01000219">
    <property type="protein sequence ID" value="KXT79551.1"/>
    <property type="molecule type" value="Genomic_DNA"/>
</dbReference>
<evidence type="ECO:0000313" key="3">
    <source>
        <dbReference type="EMBL" id="KXT93984.1"/>
    </source>
</evidence>
<sequence>MNAEYAKRHNKETAKQFYARHDLYRHIIIFVSICPLMAINLDY</sequence>